<feature type="coiled-coil region" evidence="5">
    <location>
        <begin position="221"/>
        <end position="248"/>
    </location>
</feature>
<evidence type="ECO:0000256" key="3">
    <source>
        <dbReference type="ARBA" id="ARBA00022490"/>
    </source>
</evidence>
<keyword evidence="5" id="KW-0175">Coiled coil</keyword>
<keyword evidence="3" id="KW-0963">Cytoplasm</keyword>
<organism evidence="6 7">
    <name type="scientific">Cordylochernes scorpioides</name>
    <dbReference type="NCBI Taxonomy" id="51811"/>
    <lineage>
        <taxon>Eukaryota</taxon>
        <taxon>Metazoa</taxon>
        <taxon>Ecdysozoa</taxon>
        <taxon>Arthropoda</taxon>
        <taxon>Chelicerata</taxon>
        <taxon>Arachnida</taxon>
        <taxon>Pseudoscorpiones</taxon>
        <taxon>Cheliferoidea</taxon>
        <taxon>Chernetidae</taxon>
        <taxon>Cordylochernes</taxon>
    </lineage>
</organism>
<dbReference type="EMBL" id="CP092874">
    <property type="protein sequence ID" value="UYV75182.1"/>
    <property type="molecule type" value="Genomic_DNA"/>
</dbReference>
<evidence type="ECO:0000256" key="5">
    <source>
        <dbReference type="SAM" id="Coils"/>
    </source>
</evidence>
<comment type="subcellular location">
    <subcellularLocation>
        <location evidence="1">Cytoplasm</location>
    </subcellularLocation>
</comment>
<protein>
    <submittedName>
        <fullName evidence="6">DCTN2</fullName>
    </submittedName>
</protein>
<reference evidence="6 7" key="1">
    <citation type="submission" date="2022-01" db="EMBL/GenBank/DDBJ databases">
        <title>A chromosomal length assembly of Cordylochernes scorpioides.</title>
        <authorList>
            <person name="Zeh D."/>
            <person name="Zeh J."/>
        </authorList>
    </citation>
    <scope>NUCLEOTIDE SEQUENCE [LARGE SCALE GENOMIC DNA]</scope>
    <source>
        <strain evidence="6">IN4F17</strain>
        <tissue evidence="6">Whole Body</tissue>
    </source>
</reference>
<dbReference type="InterPro" id="IPR028133">
    <property type="entry name" value="Dynamitin"/>
</dbReference>
<evidence type="ECO:0000313" key="7">
    <source>
        <dbReference type="Proteomes" id="UP001235939"/>
    </source>
</evidence>
<evidence type="ECO:0000313" key="6">
    <source>
        <dbReference type="EMBL" id="UYV75182.1"/>
    </source>
</evidence>
<comment type="similarity">
    <text evidence="2">Belongs to the dynactin subunit 2 family.</text>
</comment>
<evidence type="ECO:0000256" key="1">
    <source>
        <dbReference type="ARBA" id="ARBA00004496"/>
    </source>
</evidence>
<evidence type="ECO:0000256" key="2">
    <source>
        <dbReference type="ARBA" id="ARBA00006176"/>
    </source>
</evidence>
<accession>A0ABY6L4R4</accession>
<dbReference type="Pfam" id="PF04912">
    <property type="entry name" value="Dynamitin"/>
    <property type="match status" value="1"/>
</dbReference>
<gene>
    <name evidence="6" type="ORF">LAZ67_12002783</name>
</gene>
<keyword evidence="4" id="KW-0243">Dynein</keyword>
<sequence length="268" mass="30285">MVECNVGPAPKAVRVNIGYVEAPLFNLEEEDIEDYMEEFKTWLVINKVPEGDWMKALVRQLPLAHKFIRCMFEPSAALEDILEALKLRYPRNDGRACNRGNKLIKMKEPQSIKSRWKDLTDLIAAHAMADFTDSIASKRKTGYEFKAKDYETLGCGQEEETLEQKYKRLEAELGDLVQELSNFKPVPRVLGGKKKKKILYEANQGQVGVSKNIGVQEAAEKADVNETTATLQQQAKHLQEKLVGLNLETVLHSSSDTDLSNPFETAQK</sequence>
<keyword evidence="7" id="KW-1185">Reference proteome</keyword>
<evidence type="ECO:0000256" key="4">
    <source>
        <dbReference type="ARBA" id="ARBA00023017"/>
    </source>
</evidence>
<dbReference type="Proteomes" id="UP001235939">
    <property type="component" value="Chromosome 12"/>
</dbReference>
<name>A0ABY6L4R4_9ARAC</name>
<proteinExistence type="inferred from homology"/>